<dbReference type="InterPro" id="IPR051809">
    <property type="entry name" value="Plant_receptor-like_S/T_kinase"/>
</dbReference>
<evidence type="ECO:0000256" key="6">
    <source>
        <dbReference type="ARBA" id="ARBA00022553"/>
    </source>
</evidence>
<dbReference type="GO" id="GO:0005524">
    <property type="term" value="F:ATP binding"/>
    <property type="evidence" value="ECO:0007669"/>
    <property type="project" value="UniProtKB-UniRule"/>
</dbReference>
<protein>
    <recommendedName>
        <fullName evidence="3">non-specific serine/threonine protein kinase</fullName>
        <ecNumber evidence="3">2.7.11.1</ecNumber>
    </recommendedName>
</protein>
<evidence type="ECO:0000256" key="21">
    <source>
        <dbReference type="PROSITE-ProRule" id="PRU10141"/>
    </source>
</evidence>
<dbReference type="EC" id="2.7.11.1" evidence="3"/>
<keyword evidence="15 22" id="KW-1133">Transmembrane helix</keyword>
<organism evidence="25 26">
    <name type="scientific">Parasponia andersonii</name>
    <name type="common">Sponia andersonii</name>
    <dbReference type="NCBI Taxonomy" id="3476"/>
    <lineage>
        <taxon>Eukaryota</taxon>
        <taxon>Viridiplantae</taxon>
        <taxon>Streptophyta</taxon>
        <taxon>Embryophyta</taxon>
        <taxon>Tracheophyta</taxon>
        <taxon>Spermatophyta</taxon>
        <taxon>Magnoliopsida</taxon>
        <taxon>eudicotyledons</taxon>
        <taxon>Gunneridae</taxon>
        <taxon>Pentapetalae</taxon>
        <taxon>rosids</taxon>
        <taxon>fabids</taxon>
        <taxon>Rosales</taxon>
        <taxon>Cannabaceae</taxon>
        <taxon>Parasponia</taxon>
    </lineage>
</organism>
<evidence type="ECO:0000256" key="5">
    <source>
        <dbReference type="ARBA" id="ARBA00022527"/>
    </source>
</evidence>
<dbReference type="InterPro" id="IPR008271">
    <property type="entry name" value="Ser/Thr_kinase_AS"/>
</dbReference>
<proteinExistence type="inferred from homology"/>
<dbReference type="Gene3D" id="3.80.10.10">
    <property type="entry name" value="Ribonuclease Inhibitor"/>
    <property type="match status" value="3"/>
</dbReference>
<evidence type="ECO:0000256" key="2">
    <source>
        <dbReference type="ARBA" id="ARBA00008684"/>
    </source>
</evidence>
<dbReference type="InterPro" id="IPR003591">
    <property type="entry name" value="Leu-rich_rpt_typical-subtyp"/>
</dbReference>
<dbReference type="PROSITE" id="PS00107">
    <property type="entry name" value="PROTEIN_KINASE_ATP"/>
    <property type="match status" value="1"/>
</dbReference>
<evidence type="ECO:0000256" key="19">
    <source>
        <dbReference type="ARBA" id="ARBA00047899"/>
    </source>
</evidence>
<dbReference type="AlphaFoldDB" id="A0A2P5CGE0"/>
<reference evidence="26" key="1">
    <citation type="submission" date="2016-06" db="EMBL/GenBank/DDBJ databases">
        <title>Parallel loss of symbiosis genes in relatives of nitrogen-fixing non-legume Parasponia.</title>
        <authorList>
            <person name="Van Velzen R."/>
            <person name="Holmer R."/>
            <person name="Bu F."/>
            <person name="Rutten L."/>
            <person name="Van Zeijl A."/>
            <person name="Liu W."/>
            <person name="Santuari L."/>
            <person name="Cao Q."/>
            <person name="Sharma T."/>
            <person name="Shen D."/>
            <person name="Roswanjaya Y."/>
            <person name="Wardhani T."/>
            <person name="Kalhor M.S."/>
            <person name="Jansen J."/>
            <person name="Van den Hoogen J."/>
            <person name="Gungor B."/>
            <person name="Hartog M."/>
            <person name="Hontelez J."/>
            <person name="Verver J."/>
            <person name="Yang W.-C."/>
            <person name="Schijlen E."/>
            <person name="Repin R."/>
            <person name="Schilthuizen M."/>
            <person name="Schranz E."/>
            <person name="Heidstra R."/>
            <person name="Miyata K."/>
            <person name="Fedorova E."/>
            <person name="Kohlen W."/>
            <person name="Bisseling T."/>
            <person name="Smit S."/>
            <person name="Geurts R."/>
        </authorList>
    </citation>
    <scope>NUCLEOTIDE SEQUENCE [LARGE SCALE GENOMIC DNA]</scope>
    <source>
        <strain evidence="26">cv. WU1-14</strain>
    </source>
</reference>
<evidence type="ECO:0000256" key="11">
    <source>
        <dbReference type="ARBA" id="ARBA00022737"/>
    </source>
</evidence>
<keyword evidence="5" id="KW-0723">Serine/threonine-protein kinase</keyword>
<feature type="signal peptide" evidence="23">
    <location>
        <begin position="1"/>
        <end position="29"/>
    </location>
</feature>
<evidence type="ECO:0000256" key="8">
    <source>
        <dbReference type="ARBA" id="ARBA00022679"/>
    </source>
</evidence>
<evidence type="ECO:0000313" key="25">
    <source>
        <dbReference type="EMBL" id="PON60055.1"/>
    </source>
</evidence>
<dbReference type="Proteomes" id="UP000237105">
    <property type="component" value="Unassembled WGS sequence"/>
</dbReference>
<evidence type="ECO:0000256" key="14">
    <source>
        <dbReference type="ARBA" id="ARBA00022840"/>
    </source>
</evidence>
<feature type="transmembrane region" description="Helical" evidence="22">
    <location>
        <begin position="658"/>
        <end position="682"/>
    </location>
</feature>
<keyword evidence="8" id="KW-0808">Transferase</keyword>
<evidence type="ECO:0000256" key="7">
    <source>
        <dbReference type="ARBA" id="ARBA00022614"/>
    </source>
</evidence>
<keyword evidence="11" id="KW-0677">Repeat</keyword>
<dbReference type="SMART" id="SM00220">
    <property type="entry name" value="S_TKc"/>
    <property type="match status" value="1"/>
</dbReference>
<keyword evidence="18" id="KW-0325">Glycoprotein</keyword>
<evidence type="ECO:0000256" key="3">
    <source>
        <dbReference type="ARBA" id="ARBA00012513"/>
    </source>
</evidence>
<dbReference type="GO" id="GO:0051606">
    <property type="term" value="P:detection of stimulus"/>
    <property type="evidence" value="ECO:0007669"/>
    <property type="project" value="UniProtKB-ARBA"/>
</dbReference>
<dbReference type="InterPro" id="IPR013210">
    <property type="entry name" value="LRR_N_plant-typ"/>
</dbReference>
<keyword evidence="6" id="KW-0597">Phosphoprotein</keyword>
<evidence type="ECO:0000256" key="9">
    <source>
        <dbReference type="ARBA" id="ARBA00022692"/>
    </source>
</evidence>
<gene>
    <name evidence="25" type="ORF">PanWU01x14_155690</name>
</gene>
<comment type="catalytic activity">
    <reaction evidence="19">
        <text>L-threonyl-[protein] + ATP = O-phospho-L-threonyl-[protein] + ADP + H(+)</text>
        <dbReference type="Rhea" id="RHEA:46608"/>
        <dbReference type="Rhea" id="RHEA-COMP:11060"/>
        <dbReference type="Rhea" id="RHEA-COMP:11605"/>
        <dbReference type="ChEBI" id="CHEBI:15378"/>
        <dbReference type="ChEBI" id="CHEBI:30013"/>
        <dbReference type="ChEBI" id="CHEBI:30616"/>
        <dbReference type="ChEBI" id="CHEBI:61977"/>
        <dbReference type="ChEBI" id="CHEBI:456216"/>
        <dbReference type="EC" id="2.7.11.1"/>
    </reaction>
</comment>
<dbReference type="FunFam" id="3.30.200.20:FF:000432">
    <property type="entry name" value="LRR receptor-like serine/threonine-protein kinase EFR"/>
    <property type="match status" value="1"/>
</dbReference>
<dbReference type="SUPFAM" id="SSF52047">
    <property type="entry name" value="RNI-like"/>
    <property type="match status" value="1"/>
</dbReference>
<keyword evidence="12 21" id="KW-0547">Nucleotide-binding</keyword>
<keyword evidence="10 23" id="KW-0732">Signal</keyword>
<comment type="subcellular location">
    <subcellularLocation>
        <location evidence="1">Cell membrane</location>
        <topology evidence="1">Single-pass type I membrane protein</topology>
    </subcellularLocation>
</comment>
<dbReference type="OrthoDB" id="676979at2759"/>
<dbReference type="PANTHER" id="PTHR27008">
    <property type="entry name" value="OS04G0122200 PROTEIN"/>
    <property type="match status" value="1"/>
</dbReference>
<accession>A0A2P5CGE0</accession>
<evidence type="ECO:0000256" key="15">
    <source>
        <dbReference type="ARBA" id="ARBA00022989"/>
    </source>
</evidence>
<evidence type="ECO:0000256" key="17">
    <source>
        <dbReference type="ARBA" id="ARBA00023170"/>
    </source>
</evidence>
<dbReference type="PANTHER" id="PTHR27008:SF596">
    <property type="entry name" value="OS02G0215500 PROTEIN"/>
    <property type="match status" value="1"/>
</dbReference>
<dbReference type="Pfam" id="PF23598">
    <property type="entry name" value="LRR_14"/>
    <property type="match status" value="1"/>
</dbReference>
<evidence type="ECO:0000256" key="18">
    <source>
        <dbReference type="ARBA" id="ARBA00023180"/>
    </source>
</evidence>
<keyword evidence="13 25" id="KW-0418">Kinase</keyword>
<evidence type="ECO:0000256" key="1">
    <source>
        <dbReference type="ARBA" id="ARBA00004251"/>
    </source>
</evidence>
<feature type="chain" id="PRO_5015109827" description="non-specific serine/threonine protein kinase" evidence="23">
    <location>
        <begin position="30"/>
        <end position="1042"/>
    </location>
</feature>
<dbReference type="EMBL" id="JXTB01000134">
    <property type="protein sequence ID" value="PON60055.1"/>
    <property type="molecule type" value="Genomic_DNA"/>
</dbReference>
<keyword evidence="17" id="KW-0675">Receptor</keyword>
<dbReference type="Pfam" id="PF00560">
    <property type="entry name" value="LRR_1"/>
    <property type="match status" value="4"/>
</dbReference>
<dbReference type="InterPro" id="IPR001611">
    <property type="entry name" value="Leu-rich_rpt"/>
</dbReference>
<keyword evidence="4" id="KW-1003">Cell membrane</keyword>
<dbReference type="Pfam" id="PF08263">
    <property type="entry name" value="LRRNT_2"/>
    <property type="match status" value="1"/>
</dbReference>
<sequence>MELRYVGSSLSWLYFVHIVLVSLTSSTLGGNETDVLSLLAFKANINDDPQGILNSWNESLHFCQWRGVTCDGERQRVTMLDLQSCQLKGQLSPHVGNLSFLTTLNLGSNSFGHAIPHEIARLSRLQTLDLGNNSFDGEIPVNISRCSNLQFLVLNLNNLTGNLPGGIGSLSKLKGLDLNSNNLVGEIPESFGNISTLLEMDLGQNSLHGGIPHTFGQLRSLTNLRLGGNNLNGTIPPSIFNLSSLTEISLPLNQLEGTLPHDLGHTLPNLETLMLHTNYFTGKIPFSLSNASKLASLELSYNNFTGQVPSFANQPNLQRLGFVWNNLGYGKDDDLNFLSSLVNCTNLQILGISDNYFGGSLPESISNFSTKLTWMVFGGNPISGIIPSGIGNLISLQTLGFNGNELEGPIPESIGELKNLNDLFLNGNNLSGTIPYSIGKLTSLGRLNLAMNRLEGTIPTSIKECKNLRVLDFGQNNLSGPIPKEVLLELSSSLSQYLVLSKNHLIGSIPVEVGKLVNLYYMDFSENKLSGEIPETLGGCTSLAYLNLEGNLLLGAIPQSLGNLRGIEQIDFSSNNLSGKIPTFFENFPFLESLNLSFNNFEGEVPAEGVFKNSSAFFVKGNPRLCGGITQIGLPKCMISNPNNIPHKNHKLSTKKKLMISIITCGLVGLVLVTLLLLVLLYRSKKRATTSSISKSHSFGIPLLQVSYGDLSKATDGFSPTNLIGVGGFGSVYKGILDQDLENVVAVKVLNLQASKASNSFIAECKSLKGIKHRNIVKLLTACSSIDFQGNDFKALVYEYMVNGSLDEWLHGERHLNLFQRLSIAIDVASALDYMHNHCYMKIAHCDLKPSNVLLDCDMTARLGDFGLARLLPDVSKPFLLHQTNSLGIRGSIGYAAPEYGMGSEASTSGDVYSFGILLLEIFTGKRPTDSNFGDDLNLHNFASIALLDRVEEILDPVLLEEEEEDCDRYGAPMLRDCLIFIIKIGVACSSRLPRERMKIADVVTKLCHVKDVLLGTRTRTNREDISETKISILPASLGIDM</sequence>
<dbReference type="FunFam" id="3.80.10.10:FF:000470">
    <property type="entry name" value="LRR receptor-like serine/threonine-protein kinase RPK2"/>
    <property type="match status" value="1"/>
</dbReference>
<evidence type="ECO:0000256" key="20">
    <source>
        <dbReference type="ARBA" id="ARBA00048679"/>
    </source>
</evidence>
<feature type="binding site" evidence="21">
    <location>
        <position position="748"/>
    </location>
    <ligand>
        <name>ATP</name>
        <dbReference type="ChEBI" id="CHEBI:30616"/>
    </ligand>
</feature>
<dbReference type="Pfam" id="PF00069">
    <property type="entry name" value="Pkinase"/>
    <property type="match status" value="1"/>
</dbReference>
<dbReference type="GO" id="GO:0004674">
    <property type="term" value="F:protein serine/threonine kinase activity"/>
    <property type="evidence" value="ECO:0007669"/>
    <property type="project" value="UniProtKB-KW"/>
</dbReference>
<evidence type="ECO:0000256" key="10">
    <source>
        <dbReference type="ARBA" id="ARBA00022729"/>
    </source>
</evidence>
<comment type="catalytic activity">
    <reaction evidence="20">
        <text>L-seryl-[protein] + ATP = O-phospho-L-seryl-[protein] + ADP + H(+)</text>
        <dbReference type="Rhea" id="RHEA:17989"/>
        <dbReference type="Rhea" id="RHEA-COMP:9863"/>
        <dbReference type="Rhea" id="RHEA-COMP:11604"/>
        <dbReference type="ChEBI" id="CHEBI:15378"/>
        <dbReference type="ChEBI" id="CHEBI:29999"/>
        <dbReference type="ChEBI" id="CHEBI:30616"/>
        <dbReference type="ChEBI" id="CHEBI:83421"/>
        <dbReference type="ChEBI" id="CHEBI:456216"/>
        <dbReference type="EC" id="2.7.11.1"/>
    </reaction>
</comment>
<evidence type="ECO:0000256" key="23">
    <source>
        <dbReference type="SAM" id="SignalP"/>
    </source>
</evidence>
<dbReference type="Gene3D" id="1.10.510.10">
    <property type="entry name" value="Transferase(Phosphotransferase) domain 1"/>
    <property type="match status" value="1"/>
</dbReference>
<dbReference type="FunFam" id="3.80.10.10:FF:000101">
    <property type="entry name" value="LRR receptor-like serine/threonine-protein kinase ERECTA"/>
    <property type="match status" value="1"/>
</dbReference>
<evidence type="ECO:0000256" key="22">
    <source>
        <dbReference type="SAM" id="Phobius"/>
    </source>
</evidence>
<dbReference type="InterPro" id="IPR017441">
    <property type="entry name" value="Protein_kinase_ATP_BS"/>
</dbReference>
<dbReference type="FunFam" id="1.10.510.10:FF:000358">
    <property type="entry name" value="Putative leucine-rich repeat receptor-like serine/threonine-protein kinase"/>
    <property type="match status" value="1"/>
</dbReference>
<dbReference type="FunFam" id="3.80.10.10:FF:000288">
    <property type="entry name" value="LRR receptor-like serine/threonine-protein kinase EFR"/>
    <property type="match status" value="1"/>
</dbReference>
<dbReference type="Gene3D" id="3.30.200.20">
    <property type="entry name" value="Phosphorylase Kinase, domain 1"/>
    <property type="match status" value="1"/>
</dbReference>
<comment type="caution">
    <text evidence="25">The sequence shown here is derived from an EMBL/GenBank/DDBJ whole genome shotgun (WGS) entry which is preliminary data.</text>
</comment>
<evidence type="ECO:0000256" key="16">
    <source>
        <dbReference type="ARBA" id="ARBA00023136"/>
    </source>
</evidence>
<dbReference type="SMART" id="SM00369">
    <property type="entry name" value="LRR_TYP"/>
    <property type="match status" value="8"/>
</dbReference>
<dbReference type="SUPFAM" id="SSF56112">
    <property type="entry name" value="Protein kinase-like (PK-like)"/>
    <property type="match status" value="1"/>
</dbReference>
<dbReference type="Pfam" id="PF13855">
    <property type="entry name" value="LRR_8"/>
    <property type="match status" value="1"/>
</dbReference>
<keyword evidence="14 21" id="KW-0067">ATP-binding</keyword>
<dbReference type="PROSITE" id="PS50011">
    <property type="entry name" value="PROTEIN_KINASE_DOM"/>
    <property type="match status" value="1"/>
</dbReference>
<dbReference type="InterPro" id="IPR011009">
    <property type="entry name" value="Kinase-like_dom_sf"/>
</dbReference>
<keyword evidence="16 22" id="KW-0472">Membrane</keyword>
<keyword evidence="26" id="KW-1185">Reference proteome</keyword>
<dbReference type="SUPFAM" id="SSF52058">
    <property type="entry name" value="L domain-like"/>
    <property type="match status" value="1"/>
</dbReference>
<evidence type="ECO:0000256" key="13">
    <source>
        <dbReference type="ARBA" id="ARBA00022777"/>
    </source>
</evidence>
<feature type="domain" description="Protein kinase" evidence="24">
    <location>
        <begin position="718"/>
        <end position="982"/>
    </location>
</feature>
<keyword evidence="9 22" id="KW-0812">Transmembrane</keyword>
<comment type="similarity">
    <text evidence="2">Belongs to the protein kinase superfamily. Ser/Thr protein kinase family.</text>
</comment>
<dbReference type="InterPro" id="IPR055414">
    <property type="entry name" value="LRR_R13L4/SHOC2-like"/>
</dbReference>
<dbReference type="InterPro" id="IPR000719">
    <property type="entry name" value="Prot_kinase_dom"/>
</dbReference>
<evidence type="ECO:0000259" key="24">
    <source>
        <dbReference type="PROSITE" id="PS50011"/>
    </source>
</evidence>
<dbReference type="GO" id="GO:0005886">
    <property type="term" value="C:plasma membrane"/>
    <property type="evidence" value="ECO:0007669"/>
    <property type="project" value="UniProtKB-SubCell"/>
</dbReference>
<keyword evidence="7" id="KW-0433">Leucine-rich repeat</keyword>
<dbReference type="PROSITE" id="PS00108">
    <property type="entry name" value="PROTEIN_KINASE_ST"/>
    <property type="match status" value="1"/>
</dbReference>
<dbReference type="InterPro" id="IPR032675">
    <property type="entry name" value="LRR_dom_sf"/>
</dbReference>
<evidence type="ECO:0000313" key="26">
    <source>
        <dbReference type="Proteomes" id="UP000237105"/>
    </source>
</evidence>
<name>A0A2P5CGE0_PARAD</name>
<evidence type="ECO:0000256" key="4">
    <source>
        <dbReference type="ARBA" id="ARBA00022475"/>
    </source>
</evidence>
<evidence type="ECO:0000256" key="12">
    <source>
        <dbReference type="ARBA" id="ARBA00022741"/>
    </source>
</evidence>